<dbReference type="InterPro" id="IPR045607">
    <property type="entry name" value="DUF6452"/>
</dbReference>
<feature type="signal peptide" evidence="1">
    <location>
        <begin position="1"/>
        <end position="21"/>
    </location>
</feature>
<dbReference type="PROSITE" id="PS51257">
    <property type="entry name" value="PROKAR_LIPOPROTEIN"/>
    <property type="match status" value="1"/>
</dbReference>
<evidence type="ECO:0000313" key="3">
    <source>
        <dbReference type="Proteomes" id="UP000694480"/>
    </source>
</evidence>
<dbReference type="EMBL" id="JADKYY010000009">
    <property type="protein sequence ID" value="MBF5027680.1"/>
    <property type="molecule type" value="Genomic_DNA"/>
</dbReference>
<evidence type="ECO:0000256" key="1">
    <source>
        <dbReference type="SAM" id="SignalP"/>
    </source>
</evidence>
<dbReference type="RefSeq" id="WP_194739608.1">
    <property type="nucleotide sequence ID" value="NZ_JADKYY010000009.1"/>
</dbReference>
<dbReference type="Proteomes" id="UP000694480">
    <property type="component" value="Unassembled WGS sequence"/>
</dbReference>
<evidence type="ECO:0008006" key="4">
    <source>
        <dbReference type="Google" id="ProtNLM"/>
    </source>
</evidence>
<sequence>MKKFVLFAVACVALLSCSSEDDICLSGESTPRLKILFKDATANKQTQLSRLIIEVDYGSGFVLVQDAVRVDSVLLPLRVDQSSSTQIKLRTDPEQNPSVLSVHYQTKAQYVSPACGFKRTYHDVTYNLSGEGTVDSFEALTNEISDETNPHLYLNF</sequence>
<protein>
    <recommendedName>
        <fullName evidence="4">Lipoprotein</fullName>
    </recommendedName>
</protein>
<dbReference type="Pfam" id="PF20050">
    <property type="entry name" value="DUF6452"/>
    <property type="match status" value="1"/>
</dbReference>
<dbReference type="AlphaFoldDB" id="A0A931E6M0"/>
<comment type="caution">
    <text evidence="2">The sequence shown here is derived from an EMBL/GenBank/DDBJ whole genome shotgun (WGS) entry which is preliminary data.</text>
</comment>
<feature type="chain" id="PRO_5037503813" description="Lipoprotein" evidence="1">
    <location>
        <begin position="22"/>
        <end position="156"/>
    </location>
</feature>
<evidence type="ECO:0000313" key="2">
    <source>
        <dbReference type="EMBL" id="MBF5027680.1"/>
    </source>
</evidence>
<keyword evidence="1" id="KW-0732">Signal</keyword>
<accession>A0A931E6M0</accession>
<name>A0A931E6M0_9FLAO</name>
<reference evidence="2" key="1">
    <citation type="submission" date="2020-11" db="EMBL/GenBank/DDBJ databases">
        <title>Genome seq and assembly of Planobacterium sp.</title>
        <authorList>
            <person name="Chhetri G."/>
        </authorList>
    </citation>
    <scope>NUCLEOTIDE SEQUENCE</scope>
    <source>
        <strain evidence="2">GCR5</strain>
    </source>
</reference>
<gene>
    <name evidence="2" type="ORF">IC612_07700</name>
</gene>
<organism evidence="2 3">
    <name type="scientific">Planobacterium oryzisoli</name>
    <dbReference type="NCBI Taxonomy" id="2771435"/>
    <lineage>
        <taxon>Bacteria</taxon>
        <taxon>Pseudomonadati</taxon>
        <taxon>Bacteroidota</taxon>
        <taxon>Flavobacteriia</taxon>
        <taxon>Flavobacteriales</taxon>
        <taxon>Weeksellaceae</taxon>
        <taxon>Chryseobacterium group</taxon>
        <taxon>Chryseobacterium</taxon>
    </lineage>
</organism>
<proteinExistence type="predicted"/>
<keyword evidence="3" id="KW-1185">Reference proteome</keyword>